<evidence type="ECO:0000313" key="2">
    <source>
        <dbReference type="Proteomes" id="UP000004946"/>
    </source>
</evidence>
<name>E6JYY4_PARDN</name>
<dbReference type="PANTHER" id="PTHR34070">
    <property type="entry name" value="ARMADILLO-TYPE FOLD"/>
    <property type="match status" value="1"/>
</dbReference>
<dbReference type="Proteomes" id="UP000004946">
    <property type="component" value="Chromosome"/>
</dbReference>
<reference evidence="1 2" key="1">
    <citation type="submission" date="2010-12" db="EMBL/GenBank/DDBJ databases">
        <authorList>
            <person name="Muzny D."/>
            <person name="Qin X."/>
            <person name="Buhay C."/>
            <person name="Dugan-Rocha S."/>
            <person name="Ding Y."/>
            <person name="Chen G."/>
            <person name="Hawes A."/>
            <person name="Holder M."/>
            <person name="Jhangiani S."/>
            <person name="Johnson A."/>
            <person name="Khan Z."/>
            <person name="Li Z."/>
            <person name="Liu W."/>
            <person name="Liu X."/>
            <person name="Perez L."/>
            <person name="Shen H."/>
            <person name="Wang Q."/>
            <person name="Watt J."/>
            <person name="Xi L."/>
            <person name="Xin Y."/>
            <person name="Zhou J."/>
            <person name="Deng J."/>
            <person name="Jiang H."/>
            <person name="Liu Y."/>
            <person name="Qu J."/>
            <person name="Song X.-Z."/>
            <person name="Zhang L."/>
            <person name="Villasana D."/>
            <person name="Johnson A."/>
            <person name="Liu J."/>
            <person name="Liyanage D."/>
            <person name="Lorensuhewa L."/>
            <person name="Robinson T."/>
            <person name="Song A."/>
            <person name="Song B.-B."/>
            <person name="Dinh H."/>
            <person name="Thornton R."/>
            <person name="Coyle M."/>
            <person name="Francisco L."/>
            <person name="Jackson L."/>
            <person name="Javaid M."/>
            <person name="Korchina V."/>
            <person name="Kovar C."/>
            <person name="Mata R."/>
            <person name="Mathew T."/>
            <person name="Ngo R."/>
            <person name="Nguyen L."/>
            <person name="Nguyen N."/>
            <person name="Okwuonu G."/>
            <person name="Ongeri F."/>
            <person name="Pham C."/>
            <person name="Simmons D."/>
            <person name="Wilczek-Boney K."/>
            <person name="Hale W."/>
            <person name="Jakkamsetti A."/>
            <person name="Pham P."/>
            <person name="Ruth R."/>
            <person name="San Lucas F."/>
            <person name="Warren J."/>
            <person name="Zhang J."/>
            <person name="Zhao Z."/>
            <person name="Zhou C."/>
            <person name="Zhu D."/>
            <person name="Lee S."/>
            <person name="Bess C."/>
            <person name="Blankenburg K."/>
            <person name="Forbes L."/>
            <person name="Fu Q."/>
            <person name="Gubbala S."/>
            <person name="Hirani K."/>
            <person name="Jayaseelan J.C."/>
            <person name="Lara F."/>
            <person name="Munidasa M."/>
            <person name="Palculict T."/>
            <person name="Patil S."/>
            <person name="Pu L.-L."/>
            <person name="Saada N."/>
            <person name="Tang L."/>
            <person name="Weissenberger G."/>
            <person name="Zhu Y."/>
            <person name="Hemphill L."/>
            <person name="Shang Y."/>
            <person name="Youmans B."/>
            <person name="Ayvaz T."/>
            <person name="Ross M."/>
            <person name="Santibanez J."/>
            <person name="Aqrawi P."/>
            <person name="Gross S."/>
            <person name="Joshi V."/>
            <person name="Fowler G."/>
            <person name="Nazareth L."/>
            <person name="Reid J."/>
            <person name="Worley K."/>
            <person name="Petrosino J."/>
            <person name="Highlander S."/>
            <person name="Gibbs R."/>
        </authorList>
    </citation>
    <scope>NUCLEOTIDE SEQUENCE [LARGE SCALE GENOMIC DNA]</scope>
    <source>
        <strain evidence="1 2">DSM 10105</strain>
    </source>
</reference>
<proteinExistence type="predicted"/>
<dbReference type="AlphaFoldDB" id="E6JYY4"/>
<dbReference type="PANTHER" id="PTHR34070:SF1">
    <property type="entry name" value="DNA ALKYLATION REPAIR PROTEIN"/>
    <property type="match status" value="1"/>
</dbReference>
<sequence>MTPKSNPNGPGEDRPMIVEEIQDELFCLQDEKYRDFQAKLIPTVDPERVIGVRTPQLRQYARQLAKREDISAFLNNLPHGYFEECQLHAFIISGMKDYDKCMEEVDHFLPSIDNWATCDQLSPKIFKKHREKLLDHIRVWIQSEETYTVRFSIGMLMEHFLDEDFDTDYPEMVAKIRSDEYYANMMIAWYFATALAKQCEAVLPYIERQRLDKWTHNKTIQKAVESYRITPEKKEYLKSLKVRK</sequence>
<dbReference type="Pfam" id="PF08713">
    <property type="entry name" value="DNA_alkylation"/>
    <property type="match status" value="1"/>
</dbReference>
<dbReference type="HOGENOM" id="CLU_095329_0_0_11"/>
<protein>
    <recommendedName>
        <fullName evidence="3">DNA alkylation repair enzyme</fullName>
    </recommendedName>
</protein>
<gene>
    <name evidence="1" type="ORF">HMPREF0620_0924</name>
</gene>
<organism evidence="1 2">
    <name type="scientific">Parascardovia denticolens DSM 10105 = JCM 12538</name>
    <dbReference type="NCBI Taxonomy" id="864564"/>
    <lineage>
        <taxon>Bacteria</taxon>
        <taxon>Bacillati</taxon>
        <taxon>Actinomycetota</taxon>
        <taxon>Actinomycetes</taxon>
        <taxon>Bifidobacteriales</taxon>
        <taxon>Bifidobacteriaceae</taxon>
        <taxon>Parascardovia</taxon>
    </lineage>
</organism>
<evidence type="ECO:0000313" key="1">
    <source>
        <dbReference type="EMBL" id="EFT83919.1"/>
    </source>
</evidence>
<dbReference type="InterPro" id="IPR016024">
    <property type="entry name" value="ARM-type_fold"/>
</dbReference>
<keyword evidence="2" id="KW-1185">Reference proteome</keyword>
<dbReference type="SUPFAM" id="SSF48371">
    <property type="entry name" value="ARM repeat"/>
    <property type="match status" value="1"/>
</dbReference>
<dbReference type="EMBL" id="AEON01000001">
    <property type="protein sequence ID" value="EFT83919.1"/>
    <property type="molecule type" value="Genomic_DNA"/>
</dbReference>
<accession>E6JYY4</accession>
<comment type="caution">
    <text evidence="1">The sequence shown here is derived from an EMBL/GenBank/DDBJ whole genome shotgun (WGS) entry which is preliminary data.</text>
</comment>
<dbReference type="CDD" id="cd06561">
    <property type="entry name" value="AlkD_like"/>
    <property type="match status" value="1"/>
</dbReference>
<evidence type="ECO:0008006" key="3">
    <source>
        <dbReference type="Google" id="ProtNLM"/>
    </source>
</evidence>
<dbReference type="Gene3D" id="1.25.10.90">
    <property type="match status" value="1"/>
</dbReference>
<dbReference type="eggNOG" id="COG4912">
    <property type="taxonomic scope" value="Bacteria"/>
</dbReference>
<dbReference type="InterPro" id="IPR014825">
    <property type="entry name" value="DNA_alkylation"/>
</dbReference>